<gene>
    <name evidence="6" type="primary">LOC117437349</name>
    <name evidence="4" type="synonym">TSFM</name>
</gene>
<reference evidence="6" key="2">
    <citation type="submission" date="2025-08" db="UniProtKB">
        <authorList>
            <consortium name="Ensembl"/>
        </authorList>
    </citation>
    <scope>IDENTIFICATION</scope>
</reference>
<dbReference type="PANTHER" id="PTHR11741">
    <property type="entry name" value="ELONGATION FACTOR TS"/>
    <property type="match status" value="1"/>
</dbReference>
<dbReference type="Ensembl" id="ENSMUNT00000033217.1">
    <property type="protein sequence ID" value="ENSMUNP00000031248.1"/>
    <property type="gene ID" value="ENSMUNG00000017950.1"/>
</dbReference>
<dbReference type="PROSITE" id="PS01127">
    <property type="entry name" value="EF_TS_2"/>
    <property type="match status" value="1"/>
</dbReference>
<reference evidence="6" key="3">
    <citation type="submission" date="2025-09" db="UniProtKB">
        <authorList>
            <consortium name="Ensembl"/>
        </authorList>
    </citation>
    <scope>IDENTIFICATION</scope>
</reference>
<evidence type="ECO:0000256" key="3">
    <source>
        <dbReference type="ARBA" id="ARBA00022917"/>
    </source>
</evidence>
<dbReference type="PANTHER" id="PTHR11741:SF0">
    <property type="entry name" value="ELONGATION FACTOR TS, MITOCHONDRIAL"/>
    <property type="match status" value="1"/>
</dbReference>
<evidence type="ECO:0000256" key="1">
    <source>
        <dbReference type="ARBA" id="ARBA00005532"/>
    </source>
</evidence>
<dbReference type="GO" id="GO:0005739">
    <property type="term" value="C:mitochondrion"/>
    <property type="evidence" value="ECO:0007669"/>
    <property type="project" value="UniProtKB-SubCell"/>
</dbReference>
<organism evidence="6 7">
    <name type="scientific">Melopsittacus undulatus</name>
    <name type="common">Budgerigar</name>
    <name type="synonym">Psittacus undulatus</name>
    <dbReference type="NCBI Taxonomy" id="13146"/>
    <lineage>
        <taxon>Eukaryota</taxon>
        <taxon>Metazoa</taxon>
        <taxon>Chordata</taxon>
        <taxon>Craniata</taxon>
        <taxon>Vertebrata</taxon>
        <taxon>Euteleostomi</taxon>
        <taxon>Archelosauria</taxon>
        <taxon>Archosauria</taxon>
        <taxon>Dinosauria</taxon>
        <taxon>Saurischia</taxon>
        <taxon>Theropoda</taxon>
        <taxon>Coelurosauria</taxon>
        <taxon>Aves</taxon>
        <taxon>Neognathae</taxon>
        <taxon>Neoaves</taxon>
        <taxon>Telluraves</taxon>
        <taxon>Australaves</taxon>
        <taxon>Psittaciformes</taxon>
        <taxon>Psittaculidae</taxon>
        <taxon>Melopsittacus</taxon>
    </lineage>
</organism>
<dbReference type="InterPro" id="IPR018101">
    <property type="entry name" value="Transl_elong_Ts_CS"/>
</dbReference>
<keyword evidence="4" id="KW-0496">Mitochondrion</keyword>
<name>A0A8V5GV61_MELUD</name>
<dbReference type="GO" id="GO:0070125">
    <property type="term" value="P:mitochondrial translational elongation"/>
    <property type="evidence" value="ECO:0007669"/>
    <property type="project" value="TreeGrafter"/>
</dbReference>
<dbReference type="InterPro" id="IPR001816">
    <property type="entry name" value="Transl_elong_EFTs/EF1B"/>
</dbReference>
<feature type="compositionally biased region" description="Basic and acidic residues" evidence="5">
    <location>
        <begin position="312"/>
        <end position="325"/>
    </location>
</feature>
<evidence type="ECO:0000313" key="7">
    <source>
        <dbReference type="Proteomes" id="UP000694405"/>
    </source>
</evidence>
<dbReference type="AlphaFoldDB" id="A0A8V5GV61"/>
<dbReference type="HAMAP" id="MF_00050">
    <property type="entry name" value="EF_Ts"/>
    <property type="match status" value="1"/>
</dbReference>
<dbReference type="SUPFAM" id="SSF54713">
    <property type="entry name" value="Elongation factor Ts (EF-Ts), dimerisation domain"/>
    <property type="match status" value="1"/>
</dbReference>
<evidence type="ECO:0000256" key="2">
    <source>
        <dbReference type="ARBA" id="ARBA00022768"/>
    </source>
</evidence>
<feature type="region of interest" description="Disordered" evidence="5">
    <location>
        <begin position="311"/>
        <end position="330"/>
    </location>
</feature>
<keyword evidence="7" id="KW-1185">Reference proteome</keyword>
<dbReference type="InterPro" id="IPR009060">
    <property type="entry name" value="UBA-like_sf"/>
</dbReference>
<keyword evidence="3 4" id="KW-0648">Protein biosynthesis</keyword>
<dbReference type="Proteomes" id="UP000694405">
    <property type="component" value="Chromosome 21"/>
</dbReference>
<dbReference type="CDD" id="cd14275">
    <property type="entry name" value="UBA_EF-Ts"/>
    <property type="match status" value="1"/>
</dbReference>
<comment type="similarity">
    <text evidence="1 4">Belongs to the EF-Ts family.</text>
</comment>
<feature type="compositionally biased region" description="Gly residues" evidence="5">
    <location>
        <begin position="20"/>
        <end position="30"/>
    </location>
</feature>
<reference evidence="6" key="1">
    <citation type="submission" date="2020-03" db="EMBL/GenBank/DDBJ databases">
        <title>Melopsittacus undulatus (budgerigar) genome, bMelUnd1, maternal haplotype with Z.</title>
        <authorList>
            <person name="Gedman G."/>
            <person name="Mountcastle J."/>
            <person name="Haase B."/>
            <person name="Formenti G."/>
            <person name="Wright T."/>
            <person name="Apodaca J."/>
            <person name="Pelan S."/>
            <person name="Chow W."/>
            <person name="Rhie A."/>
            <person name="Howe K."/>
            <person name="Fedrigo O."/>
            <person name="Jarvis E.D."/>
        </authorList>
    </citation>
    <scope>NUCLEOTIDE SEQUENCE [LARGE SCALE GENOMIC DNA]</scope>
</reference>
<dbReference type="SUPFAM" id="SSF46934">
    <property type="entry name" value="UBA-like"/>
    <property type="match status" value="1"/>
</dbReference>
<evidence type="ECO:0000256" key="5">
    <source>
        <dbReference type="SAM" id="MobiDB-lite"/>
    </source>
</evidence>
<evidence type="ECO:0000256" key="4">
    <source>
        <dbReference type="HAMAP-Rule" id="MF_03135"/>
    </source>
</evidence>
<protein>
    <recommendedName>
        <fullName evidence="4">Elongation factor Ts, mitochondrial</fullName>
        <shortName evidence="4">EF-Ts</shortName>
        <shortName evidence="4">EF-TsMt</shortName>
    </recommendedName>
</protein>
<dbReference type="GO" id="GO:0003746">
    <property type="term" value="F:translation elongation factor activity"/>
    <property type="evidence" value="ECO:0007669"/>
    <property type="project" value="UniProtKB-UniRule"/>
</dbReference>
<accession>A0A8V5GV61</accession>
<keyword evidence="2 4" id="KW-0251">Elongation factor</keyword>
<dbReference type="Pfam" id="PF00889">
    <property type="entry name" value="EF_TS"/>
    <property type="match status" value="1"/>
</dbReference>
<dbReference type="InterPro" id="IPR014039">
    <property type="entry name" value="Transl_elong_EFTs/EF1B_dimer"/>
</dbReference>
<comment type="subcellular location">
    <subcellularLocation>
        <location evidence="4">Mitochondrion</location>
    </subcellularLocation>
</comment>
<dbReference type="Pfam" id="PF25025">
    <property type="entry name" value="EF-Ts_N"/>
    <property type="match status" value="1"/>
</dbReference>
<evidence type="ECO:0000313" key="6">
    <source>
        <dbReference type="Ensembl" id="ENSMUNP00000031248.1"/>
    </source>
</evidence>
<feature type="region of interest" description="Disordered" evidence="5">
    <location>
        <begin position="1"/>
        <end position="32"/>
    </location>
</feature>
<proteinExistence type="inferred from homology"/>
<dbReference type="Gene3D" id="3.30.479.20">
    <property type="entry name" value="Elongation factor Ts, dimerisation domain"/>
    <property type="match status" value="2"/>
</dbReference>
<comment type="function">
    <text evidence="4">Associates with the EF-Tu.GDP complex and induces the exchange of GDP to GTP. It remains bound to the aminoacyl-tRNA.EF-Tu.GTP complex up to the GTP hydrolysis stage on the ribosome.</text>
</comment>
<dbReference type="Gene3D" id="1.10.8.10">
    <property type="entry name" value="DNA helicase RuvA subunit, C-terminal domain"/>
    <property type="match status" value="1"/>
</dbReference>
<dbReference type="InterPro" id="IPR036402">
    <property type="entry name" value="EF-Ts_dimer_sf"/>
</dbReference>
<sequence>MRLQHLKPSGQAQGVQRTGQEGGGGEGGALGPLRVLPHLRRARVTSHQRPLPHQRSLCARCDVISARRGISRFPLPVPLPPLPVPLPPQAVPSRFLLTGAPVHAMDKESLLQLRRRTGLPILQCREALQSCGGDLAQAEAWLLEHARRHGWSPRAQERPAREGLVGLIREGHVGVMVEVSCETDFVARTPEFQQVVAQAALGAMELCRRATPGGRGCSQELAELRTGPGGGPLSEELALAQGRLGEAVTLRRAAWLRMRAGSGGVALGSLGALVAWGARGVARGGARGAGLEALARQVAQHVVGFAPRRVGRAREKPRERGKGEGEGQGEALMTQEFLHAPGRSVGRVLRALGPLRVTGFVRFRCGEEPTADVTSR</sequence>